<evidence type="ECO:0000259" key="2">
    <source>
        <dbReference type="Pfam" id="PF13476"/>
    </source>
</evidence>
<reference evidence="3 4" key="1">
    <citation type="submission" date="2023-11" db="EMBL/GenBank/DDBJ databases">
        <authorList>
            <person name="Ouyang M.-Y."/>
        </authorList>
    </citation>
    <scope>NUCLEOTIDE SEQUENCE [LARGE SCALE GENOMIC DNA]</scope>
    <source>
        <strain evidence="3 4">OY6</strain>
    </source>
</reference>
<feature type="domain" description="Rad50/SbcC-type AAA" evidence="2">
    <location>
        <begin position="4"/>
        <end position="41"/>
    </location>
</feature>
<evidence type="ECO:0000313" key="4">
    <source>
        <dbReference type="Proteomes" id="UP001284537"/>
    </source>
</evidence>
<dbReference type="InterPro" id="IPR051396">
    <property type="entry name" value="Bact_Antivir_Def_Nuclease"/>
</dbReference>
<dbReference type="InterPro" id="IPR027417">
    <property type="entry name" value="P-loop_NTPase"/>
</dbReference>
<dbReference type="PANTHER" id="PTHR43581">
    <property type="entry name" value="ATP/GTP PHOSPHATASE"/>
    <property type="match status" value="1"/>
</dbReference>
<keyword evidence="4" id="KW-1185">Reference proteome</keyword>
<sequence>MIESLKLKNFSKFLDLPIQFSPKINIIIGENGTGKTQLLKAAYVANSMLSDELQGADLAKRLCRIYRPAGDSLGKLVRHGTQAGVHAEIDANFAGGQRLQAKFTSASKTVALPISIAQPALSSPLFLPTKEILSLLRGIKSKEADAKTIESIFDSTYLDLCDKLLAKKPIKVEEVIESDPRFGSVYEKLVNTLEGRFSLTEFVGTVTMSFDPGQYQVQRDKDQHDLNTRMQVKFIANNGESISANMAAEGIRKLGIIQLLIQNRQLDPGRTGTLFWDEPETNMNPKLMRMLVEILLELSRNGQQIILATHDYVLLKWFDLLMDTDKDDHVRFHTLYLDKDTSAIKVASTEDYLKITPNPIDEAFGFLINKEIENDMGSLGK</sequence>
<protein>
    <submittedName>
        <fullName evidence="3">AAA family ATPase</fullName>
    </submittedName>
</protein>
<dbReference type="Pfam" id="PF13476">
    <property type="entry name" value="AAA_23"/>
    <property type="match status" value="1"/>
</dbReference>
<dbReference type="SUPFAM" id="SSF52540">
    <property type="entry name" value="P-loop containing nucleoside triphosphate hydrolases"/>
    <property type="match status" value="1"/>
</dbReference>
<dbReference type="Pfam" id="PF13304">
    <property type="entry name" value="AAA_21"/>
    <property type="match status" value="1"/>
</dbReference>
<dbReference type="Gene3D" id="3.40.50.300">
    <property type="entry name" value="P-loop containing nucleotide triphosphate hydrolases"/>
    <property type="match status" value="1"/>
</dbReference>
<dbReference type="EMBL" id="JAXARY010000004">
    <property type="protein sequence ID" value="MDX8126779.1"/>
    <property type="molecule type" value="Genomic_DNA"/>
</dbReference>
<dbReference type="PANTHER" id="PTHR43581:SF2">
    <property type="entry name" value="EXCINUCLEASE ATPASE SUBUNIT"/>
    <property type="match status" value="1"/>
</dbReference>
<dbReference type="InterPro" id="IPR038729">
    <property type="entry name" value="Rad50/SbcC_AAA"/>
</dbReference>
<feature type="domain" description="ATPase AAA-type core" evidence="1">
    <location>
        <begin position="211"/>
        <end position="315"/>
    </location>
</feature>
<accession>A0ABU4UDH4</accession>
<proteinExistence type="predicted"/>
<dbReference type="RefSeq" id="WP_319960880.1">
    <property type="nucleotide sequence ID" value="NZ_JAXARY010000004.1"/>
</dbReference>
<dbReference type="InterPro" id="IPR003959">
    <property type="entry name" value="ATPase_AAA_core"/>
</dbReference>
<evidence type="ECO:0000313" key="3">
    <source>
        <dbReference type="EMBL" id="MDX8126779.1"/>
    </source>
</evidence>
<comment type="caution">
    <text evidence="3">The sequence shown here is derived from an EMBL/GenBank/DDBJ whole genome shotgun (WGS) entry which is preliminary data.</text>
</comment>
<evidence type="ECO:0000259" key="1">
    <source>
        <dbReference type="Pfam" id="PF13304"/>
    </source>
</evidence>
<name>A0ABU4UDH4_9GAMM</name>
<organism evidence="3 4">
    <name type="scientific">Methylomonas defluvii</name>
    <dbReference type="NCBI Taxonomy" id="3045149"/>
    <lineage>
        <taxon>Bacteria</taxon>
        <taxon>Pseudomonadati</taxon>
        <taxon>Pseudomonadota</taxon>
        <taxon>Gammaproteobacteria</taxon>
        <taxon>Methylococcales</taxon>
        <taxon>Methylococcaceae</taxon>
        <taxon>Methylomonas</taxon>
    </lineage>
</organism>
<gene>
    <name evidence="3" type="ORF">QLH52_05765</name>
</gene>
<dbReference type="Proteomes" id="UP001284537">
    <property type="component" value="Unassembled WGS sequence"/>
</dbReference>